<evidence type="ECO:0000313" key="2">
    <source>
        <dbReference type="Proteomes" id="UP000501690"/>
    </source>
</evidence>
<evidence type="ECO:0000313" key="1">
    <source>
        <dbReference type="EMBL" id="QCD83118.1"/>
    </source>
</evidence>
<protein>
    <submittedName>
        <fullName evidence="1">Uncharacterized protein</fullName>
    </submittedName>
</protein>
<sequence>MENKGVVDMIFASFFVKEILEEWVLVDELDNKVVVIYNRDVHRPRLTKGWYVGYCFFQVIVLLGQCKDSLIERFYLEEARQTIISVLWITLTEAQCRGSHLTMCESGSLHTSYSREAKRRLSVRYSSKIPQRGPLRVELGGLCTKELVYRGTGTEGLVYRGASTGRLVYRGASTEGLVYKRAGTEKLVQGCWCMDELV</sequence>
<organism evidence="1 2">
    <name type="scientific">Vigna unguiculata</name>
    <name type="common">Cowpea</name>
    <dbReference type="NCBI Taxonomy" id="3917"/>
    <lineage>
        <taxon>Eukaryota</taxon>
        <taxon>Viridiplantae</taxon>
        <taxon>Streptophyta</taxon>
        <taxon>Embryophyta</taxon>
        <taxon>Tracheophyta</taxon>
        <taxon>Spermatophyta</taxon>
        <taxon>Magnoliopsida</taxon>
        <taxon>eudicotyledons</taxon>
        <taxon>Gunneridae</taxon>
        <taxon>Pentapetalae</taxon>
        <taxon>rosids</taxon>
        <taxon>fabids</taxon>
        <taxon>Fabales</taxon>
        <taxon>Fabaceae</taxon>
        <taxon>Papilionoideae</taxon>
        <taxon>50 kb inversion clade</taxon>
        <taxon>NPAAA clade</taxon>
        <taxon>indigoferoid/millettioid clade</taxon>
        <taxon>Phaseoleae</taxon>
        <taxon>Vigna</taxon>
    </lineage>
</organism>
<gene>
    <name evidence="1" type="ORF">DEO72_LG2g3461</name>
</gene>
<proteinExistence type="predicted"/>
<name>A0A4D6L3S7_VIGUN</name>
<keyword evidence="2" id="KW-1185">Reference proteome</keyword>
<accession>A0A4D6L3S7</accession>
<dbReference type="AlphaFoldDB" id="A0A4D6L3S7"/>
<reference evidence="1 2" key="1">
    <citation type="submission" date="2019-04" db="EMBL/GenBank/DDBJ databases">
        <title>An improved genome assembly and genetic linkage map for asparagus bean, Vigna unguiculata ssp. sesquipedialis.</title>
        <authorList>
            <person name="Xia Q."/>
            <person name="Zhang R."/>
            <person name="Dong Y."/>
        </authorList>
    </citation>
    <scope>NUCLEOTIDE SEQUENCE [LARGE SCALE GENOMIC DNA]</scope>
    <source>
        <tissue evidence="1">Leaf</tissue>
    </source>
</reference>
<dbReference type="Proteomes" id="UP000501690">
    <property type="component" value="Linkage Group LG2"/>
</dbReference>
<dbReference type="EMBL" id="CP039346">
    <property type="protein sequence ID" value="QCD83118.1"/>
    <property type="molecule type" value="Genomic_DNA"/>
</dbReference>